<proteinExistence type="predicted"/>
<dbReference type="Proteomes" id="UP000241421">
    <property type="component" value="Unassembled WGS sequence"/>
</dbReference>
<evidence type="ECO:0000256" key="1">
    <source>
        <dbReference type="SAM" id="SignalP"/>
    </source>
</evidence>
<dbReference type="AlphaFoldDB" id="A0A2U2HJ67"/>
<organism evidence="3 4">
    <name type="scientific">Massilia glaciei</name>
    <dbReference type="NCBI Taxonomy" id="1524097"/>
    <lineage>
        <taxon>Bacteria</taxon>
        <taxon>Pseudomonadati</taxon>
        <taxon>Pseudomonadota</taxon>
        <taxon>Betaproteobacteria</taxon>
        <taxon>Burkholderiales</taxon>
        <taxon>Oxalobacteraceae</taxon>
        <taxon>Telluria group</taxon>
        <taxon>Massilia</taxon>
    </lineage>
</organism>
<protein>
    <submittedName>
        <fullName evidence="3">Ribonuclease E inhibitor RraB</fullName>
    </submittedName>
</protein>
<dbReference type="Pfam" id="PF06877">
    <property type="entry name" value="RraB"/>
    <property type="match status" value="1"/>
</dbReference>
<gene>
    <name evidence="3" type="ORF">C7C56_014740</name>
</gene>
<evidence type="ECO:0000259" key="2">
    <source>
        <dbReference type="Pfam" id="PF06877"/>
    </source>
</evidence>
<sequence>MKSTLLVSLVTVFLVTVIVPLAADAQAGGSRDELEQMFANISQKTKWDTSKSLLWGYFFTSPSRQPLEIASSDLSKLGYRVVQIYLSDKENSKDPDKWWLHVERVEIHSVTSLLKRNAELSAFAERHGLASYDGMDVGTAPAVKK</sequence>
<evidence type="ECO:0000313" key="3">
    <source>
        <dbReference type="EMBL" id="PWF47601.1"/>
    </source>
</evidence>
<feature type="domain" description="Regulator of ribonuclease activity B" evidence="2">
    <location>
        <begin position="32"/>
        <end position="137"/>
    </location>
</feature>
<reference evidence="3 4" key="1">
    <citation type="submission" date="2018-04" db="EMBL/GenBank/DDBJ databases">
        <title>Massilia violaceinigra sp. nov., a novel purple-pigmented bacterium isolated from Tianshan glacier, Xinjiang, China.</title>
        <authorList>
            <person name="Wang H."/>
        </authorList>
    </citation>
    <scope>NUCLEOTIDE SEQUENCE [LARGE SCALE GENOMIC DNA]</scope>
    <source>
        <strain evidence="3 4">B448-2</strain>
    </source>
</reference>
<accession>A0A2U2HJ67</accession>
<dbReference type="EMBL" id="PXWF02000237">
    <property type="protein sequence ID" value="PWF47601.1"/>
    <property type="molecule type" value="Genomic_DNA"/>
</dbReference>
<keyword evidence="4" id="KW-1185">Reference proteome</keyword>
<keyword evidence="1" id="KW-0732">Signal</keyword>
<evidence type="ECO:0000313" key="4">
    <source>
        <dbReference type="Proteomes" id="UP000241421"/>
    </source>
</evidence>
<feature type="chain" id="PRO_5015657652" evidence="1">
    <location>
        <begin position="23"/>
        <end position="145"/>
    </location>
</feature>
<name>A0A2U2HJ67_9BURK</name>
<feature type="signal peptide" evidence="1">
    <location>
        <begin position="1"/>
        <end position="22"/>
    </location>
</feature>
<dbReference type="RefSeq" id="WP_106758134.1">
    <property type="nucleotide sequence ID" value="NZ_PXWF02000237.1"/>
</dbReference>
<comment type="caution">
    <text evidence="3">The sequence shown here is derived from an EMBL/GenBank/DDBJ whole genome shotgun (WGS) entry which is preliminary data.</text>
</comment>
<dbReference type="InterPro" id="IPR009671">
    <property type="entry name" value="RraB_dom"/>
</dbReference>
<dbReference type="OrthoDB" id="894113at2"/>